<dbReference type="Pfam" id="PF11964">
    <property type="entry name" value="SpoIIAA-like"/>
    <property type="match status" value="2"/>
</dbReference>
<protein>
    <submittedName>
        <fullName evidence="1">SpoIIAA-like</fullName>
    </submittedName>
</protein>
<gene>
    <name evidence="1" type="ORF">SAMN06265373_1131</name>
</gene>
<proteinExistence type="predicted"/>
<reference evidence="1 2" key="1">
    <citation type="submission" date="2017-05" db="EMBL/GenBank/DDBJ databases">
        <authorList>
            <person name="Varghese N."/>
            <person name="Submissions S."/>
        </authorList>
    </citation>
    <scope>NUCLEOTIDE SEQUENCE [LARGE SCALE GENOMIC DNA]</scope>
    <source>
        <strain evidence="1 2">DSM 29734</strain>
    </source>
</reference>
<dbReference type="Proteomes" id="UP001157961">
    <property type="component" value="Unassembled WGS sequence"/>
</dbReference>
<organism evidence="1 2">
    <name type="scientific">Shimia sagamensis</name>
    <dbReference type="NCBI Taxonomy" id="1566352"/>
    <lineage>
        <taxon>Bacteria</taxon>
        <taxon>Pseudomonadati</taxon>
        <taxon>Pseudomonadota</taxon>
        <taxon>Alphaproteobacteria</taxon>
        <taxon>Rhodobacterales</taxon>
        <taxon>Roseobacteraceae</taxon>
    </lineage>
</organism>
<evidence type="ECO:0000313" key="1">
    <source>
        <dbReference type="EMBL" id="SMP35984.1"/>
    </source>
</evidence>
<dbReference type="EMBL" id="FXTY01000013">
    <property type="protein sequence ID" value="SMP35984.1"/>
    <property type="molecule type" value="Genomic_DNA"/>
</dbReference>
<sequence length="243" mass="26584">MIEVTEVGGPGFLEVRMTAPITESDYTNSLTPAIDRAIEQAENIRLLVILDGGPGDFTAGAMWQDSRMGFKHWRGFDRCAIATDDATMKRLISVFGVLMPCPVALFDLSETEDARRWLRESLGSIQIDAVDDNTICVRLMGKLDSAIYEGKSADLDNLLAGKSQFGLVIDLREFDGWQGFGALRDHFALASAHVKQLTRAAIVGDAGWQNMASKVGKHAFGVDAQHFAAEDFNKAVTWVQTGN</sequence>
<dbReference type="InterPro" id="IPR036513">
    <property type="entry name" value="STAS_dom_sf"/>
</dbReference>
<evidence type="ECO:0000313" key="2">
    <source>
        <dbReference type="Proteomes" id="UP001157961"/>
    </source>
</evidence>
<comment type="caution">
    <text evidence="1">The sequence shown here is derived from an EMBL/GenBank/DDBJ whole genome shotgun (WGS) entry which is preliminary data.</text>
</comment>
<dbReference type="RefSeq" id="WP_283427947.1">
    <property type="nucleotide sequence ID" value="NZ_FXTY01000013.1"/>
</dbReference>
<dbReference type="InterPro" id="IPR021866">
    <property type="entry name" value="SpoIIAA-like"/>
</dbReference>
<keyword evidence="2" id="KW-1185">Reference proteome</keyword>
<dbReference type="Gene3D" id="3.40.50.10600">
    <property type="entry name" value="SpoIIaa-like domains"/>
    <property type="match status" value="2"/>
</dbReference>
<name>A0ABY1PKE4_9RHOB</name>
<accession>A0ABY1PKE4</accession>
<dbReference type="InterPro" id="IPR038396">
    <property type="entry name" value="SpoIIAA-like_sf"/>
</dbReference>
<dbReference type="SUPFAM" id="SSF52091">
    <property type="entry name" value="SpoIIaa-like"/>
    <property type="match status" value="2"/>
</dbReference>